<evidence type="ECO:0000256" key="8">
    <source>
        <dbReference type="PIRNR" id="PIRNR001361"/>
    </source>
</evidence>
<evidence type="ECO:0000256" key="9">
    <source>
        <dbReference type="SAM" id="MobiDB-lite"/>
    </source>
</evidence>
<keyword evidence="4 8" id="KW-0028">Amino-acid biosynthesis</keyword>
<gene>
    <name evidence="11" type="ORF">BASA50_000799</name>
</gene>
<evidence type="ECO:0000256" key="7">
    <source>
        <dbReference type="ARBA" id="ARBA00047508"/>
    </source>
</evidence>
<dbReference type="NCBIfam" id="TIGR00034">
    <property type="entry name" value="aroFGH"/>
    <property type="match status" value="1"/>
</dbReference>
<evidence type="ECO:0000259" key="10">
    <source>
        <dbReference type="Pfam" id="PF00793"/>
    </source>
</evidence>
<dbReference type="PANTHER" id="PTHR21225">
    <property type="entry name" value="PHOSPHO-2-DEHYDRO-3-DEOXYHEPTONATE ALDOLASE DAHP SYNTHETASE"/>
    <property type="match status" value="1"/>
</dbReference>
<keyword evidence="6 8" id="KW-0057">Aromatic amino acid biosynthesis</keyword>
<feature type="domain" description="DAHP synthetase I/KDSA" evidence="10">
    <location>
        <begin position="62"/>
        <end position="357"/>
    </location>
</feature>
<protein>
    <recommendedName>
        <fullName evidence="8">Phospho-2-dehydro-3-deoxyheptonate aldolase</fullName>
        <ecNumber evidence="8">2.5.1.54</ecNumber>
    </recommendedName>
</protein>
<name>A0ABQ8ESY6_9FUNG</name>
<evidence type="ECO:0000256" key="3">
    <source>
        <dbReference type="ARBA" id="ARBA00007985"/>
    </source>
</evidence>
<evidence type="ECO:0000313" key="11">
    <source>
        <dbReference type="EMBL" id="KAH6586094.1"/>
    </source>
</evidence>
<accession>A0ABQ8ESY6</accession>
<dbReference type="InterPro" id="IPR006219">
    <property type="entry name" value="DAHP_synth_1"/>
</dbReference>
<dbReference type="PANTHER" id="PTHR21225:SF12">
    <property type="entry name" value="PHOSPHO-2-DEHYDRO-3-DEOXYHEPTONATE ALDOLASE, TYROSINE-INHIBITED"/>
    <property type="match status" value="1"/>
</dbReference>
<sequence length="371" mass="39331">MSNNTSHSDPSASHSSQGVLSMDDTRVGGYDPLLPPQILQMECPLTAEGIATITKARLDAASILQGKDDRLLVVVGPCSIHDPATALEYAALLKELSDQLSADLLIVMRSYFEKPRTTIGWKGLINDPDIDGSFQINKGLRIARKLLVDLTSMGVPVGCELLDTISPQFLADCISWGAIGARTTESQIHRELASGVSFPVGFKNGTDGNIDIAIDAIRAASHPHHFLGVTKQGLAAITRTSGNDQCHVILRGGIAGPNYAKEHIDKVCATLSKAKLTEKIMVDCSHGNSSKNHKNQPIVAADIAGQISKGNQAICGVMIESNINEGNQKVPSSGPAELLMGVSITDACINWADTVTVLVNLAAAVRARRTA</sequence>
<reference evidence="11 12" key="1">
    <citation type="submission" date="2021-02" db="EMBL/GenBank/DDBJ databases">
        <title>Variation within the Batrachochytrium salamandrivorans European outbreak.</title>
        <authorList>
            <person name="Kelly M."/>
            <person name="Pasmans F."/>
            <person name="Shea T.P."/>
            <person name="Munoz J.F."/>
            <person name="Carranza S."/>
            <person name="Cuomo C.A."/>
            <person name="Martel A."/>
        </authorList>
    </citation>
    <scope>NUCLEOTIDE SEQUENCE [LARGE SCALE GENOMIC DNA]</scope>
    <source>
        <strain evidence="11 12">AMFP18/2</strain>
    </source>
</reference>
<dbReference type="NCBIfam" id="NF009396">
    <property type="entry name" value="PRK12756.1"/>
    <property type="match status" value="1"/>
</dbReference>
<evidence type="ECO:0000256" key="1">
    <source>
        <dbReference type="ARBA" id="ARBA00003726"/>
    </source>
</evidence>
<dbReference type="InterPro" id="IPR006218">
    <property type="entry name" value="DAHP1/KDSA"/>
</dbReference>
<evidence type="ECO:0000256" key="6">
    <source>
        <dbReference type="ARBA" id="ARBA00023141"/>
    </source>
</evidence>
<keyword evidence="12" id="KW-1185">Reference proteome</keyword>
<dbReference type="Proteomes" id="UP001648503">
    <property type="component" value="Unassembled WGS sequence"/>
</dbReference>
<dbReference type="Gene3D" id="3.20.20.70">
    <property type="entry name" value="Aldolase class I"/>
    <property type="match status" value="1"/>
</dbReference>
<dbReference type="InterPro" id="IPR013785">
    <property type="entry name" value="Aldolase_TIM"/>
</dbReference>
<dbReference type="PIRSF" id="PIRSF001361">
    <property type="entry name" value="DAHP_synthase"/>
    <property type="match status" value="1"/>
</dbReference>
<comment type="caution">
    <text evidence="11">The sequence shown here is derived from an EMBL/GenBank/DDBJ whole genome shotgun (WGS) entry which is preliminary data.</text>
</comment>
<comment type="function">
    <text evidence="1">Stereospecific condensation of phosphoenolpyruvate (PEP) and D-erythrose-4-phosphate (E4P) giving rise to 3-deoxy-D-arabino-heptulosonate-7-phosphate (DAHP).</text>
</comment>
<comment type="pathway">
    <text evidence="2">Metabolic intermediate biosynthesis; chorismate biosynthesis; chorismate from D-erythrose 4-phosphate and phosphoenolpyruvate: step 1/7.</text>
</comment>
<evidence type="ECO:0000256" key="2">
    <source>
        <dbReference type="ARBA" id="ARBA00004688"/>
    </source>
</evidence>
<dbReference type="SUPFAM" id="SSF51569">
    <property type="entry name" value="Aldolase"/>
    <property type="match status" value="1"/>
</dbReference>
<feature type="region of interest" description="Disordered" evidence="9">
    <location>
        <begin position="1"/>
        <end position="21"/>
    </location>
</feature>
<dbReference type="EMBL" id="JAFCIX010000576">
    <property type="protein sequence ID" value="KAH6586094.1"/>
    <property type="molecule type" value="Genomic_DNA"/>
</dbReference>
<proteinExistence type="inferred from homology"/>
<keyword evidence="5 8" id="KW-0808">Transferase</keyword>
<feature type="compositionally biased region" description="Low complexity" evidence="9">
    <location>
        <begin position="1"/>
        <end position="16"/>
    </location>
</feature>
<dbReference type="NCBIfam" id="NF009395">
    <property type="entry name" value="PRK12755.1"/>
    <property type="match status" value="1"/>
</dbReference>
<comment type="similarity">
    <text evidence="3 8">Belongs to the class-I DAHP synthase family.</text>
</comment>
<organism evidence="11 12">
    <name type="scientific">Batrachochytrium salamandrivorans</name>
    <dbReference type="NCBI Taxonomy" id="1357716"/>
    <lineage>
        <taxon>Eukaryota</taxon>
        <taxon>Fungi</taxon>
        <taxon>Fungi incertae sedis</taxon>
        <taxon>Chytridiomycota</taxon>
        <taxon>Chytridiomycota incertae sedis</taxon>
        <taxon>Chytridiomycetes</taxon>
        <taxon>Rhizophydiales</taxon>
        <taxon>Rhizophydiales incertae sedis</taxon>
        <taxon>Batrachochytrium</taxon>
    </lineage>
</organism>
<evidence type="ECO:0000256" key="4">
    <source>
        <dbReference type="ARBA" id="ARBA00022605"/>
    </source>
</evidence>
<comment type="catalytic activity">
    <reaction evidence="7 8">
        <text>D-erythrose 4-phosphate + phosphoenolpyruvate + H2O = 7-phospho-2-dehydro-3-deoxy-D-arabino-heptonate + phosphate</text>
        <dbReference type="Rhea" id="RHEA:14717"/>
        <dbReference type="ChEBI" id="CHEBI:15377"/>
        <dbReference type="ChEBI" id="CHEBI:16897"/>
        <dbReference type="ChEBI" id="CHEBI:43474"/>
        <dbReference type="ChEBI" id="CHEBI:58394"/>
        <dbReference type="ChEBI" id="CHEBI:58702"/>
        <dbReference type="EC" id="2.5.1.54"/>
    </reaction>
</comment>
<dbReference type="Pfam" id="PF00793">
    <property type="entry name" value="DAHP_synth_1"/>
    <property type="match status" value="1"/>
</dbReference>
<dbReference type="EC" id="2.5.1.54" evidence="8"/>
<evidence type="ECO:0000313" key="12">
    <source>
        <dbReference type="Proteomes" id="UP001648503"/>
    </source>
</evidence>
<evidence type="ECO:0000256" key="5">
    <source>
        <dbReference type="ARBA" id="ARBA00022679"/>
    </source>
</evidence>